<dbReference type="RefSeq" id="WP_201312270.1">
    <property type="nucleotide sequence ID" value="NZ_BLYI01000070.1"/>
</dbReference>
<dbReference type="Gene3D" id="1.10.10.10">
    <property type="entry name" value="Winged helix-like DNA-binding domain superfamily/Winged helix DNA-binding domain"/>
    <property type="match status" value="1"/>
</dbReference>
<reference evidence="4" key="1">
    <citation type="submission" date="2020-06" db="EMBL/GenBank/DDBJ databases">
        <title>Characterization of fructooligosaccharide metabolism and fructooligosaccharide-degrading enzymes in human commensal butyrate producers.</title>
        <authorList>
            <person name="Tanno H."/>
            <person name="Fujii T."/>
            <person name="Hirano K."/>
            <person name="Maeno S."/>
            <person name="Tonozuka T."/>
            <person name="Sakamoto M."/>
            <person name="Ohkuma M."/>
            <person name="Tochio T."/>
            <person name="Endo A."/>
        </authorList>
    </citation>
    <scope>NUCLEOTIDE SEQUENCE</scope>
    <source>
        <strain evidence="4">JCM 17466</strain>
    </source>
</reference>
<dbReference type="Pfam" id="PF00486">
    <property type="entry name" value="Trans_reg_C"/>
    <property type="match status" value="1"/>
</dbReference>
<sequence length="76" mass="9093">MTAKEFDLLYFLFSHKGQVFTKEQLYEYVWGYVDVTDARNLTSLIRNLRVKIEPDPVNPKYIVIVWDIGYKFNETI</sequence>
<protein>
    <recommendedName>
        <fullName evidence="3">OmpR/PhoB-type domain-containing protein</fullName>
    </recommendedName>
</protein>
<evidence type="ECO:0000256" key="1">
    <source>
        <dbReference type="ARBA" id="ARBA00023125"/>
    </source>
</evidence>
<evidence type="ECO:0000313" key="4">
    <source>
        <dbReference type="EMBL" id="GFO86620.1"/>
    </source>
</evidence>
<dbReference type="InterPro" id="IPR036388">
    <property type="entry name" value="WH-like_DNA-bd_sf"/>
</dbReference>
<accession>A0A916VE82</accession>
<dbReference type="SUPFAM" id="SSF46894">
    <property type="entry name" value="C-terminal effector domain of the bipartite response regulators"/>
    <property type="match status" value="1"/>
</dbReference>
<keyword evidence="1 2" id="KW-0238">DNA-binding</keyword>
<evidence type="ECO:0000259" key="3">
    <source>
        <dbReference type="PROSITE" id="PS51755"/>
    </source>
</evidence>
<dbReference type="PROSITE" id="PS51755">
    <property type="entry name" value="OMPR_PHOB"/>
    <property type="match status" value="1"/>
</dbReference>
<dbReference type="GO" id="GO:0006355">
    <property type="term" value="P:regulation of DNA-templated transcription"/>
    <property type="evidence" value="ECO:0007669"/>
    <property type="project" value="InterPro"/>
</dbReference>
<dbReference type="InterPro" id="IPR001867">
    <property type="entry name" value="OmpR/PhoB-type_DNA-bd"/>
</dbReference>
<keyword evidence="5" id="KW-1185">Reference proteome</keyword>
<feature type="DNA-binding region" description="OmpR/PhoB-type" evidence="2">
    <location>
        <begin position="1"/>
        <end position="74"/>
    </location>
</feature>
<feature type="domain" description="OmpR/PhoB-type" evidence="3">
    <location>
        <begin position="1"/>
        <end position="74"/>
    </location>
</feature>
<organism evidence="4 5">
    <name type="scientific">Anaerostipes butyraticus</name>
    <dbReference type="NCBI Taxonomy" id="645466"/>
    <lineage>
        <taxon>Bacteria</taxon>
        <taxon>Bacillati</taxon>
        <taxon>Bacillota</taxon>
        <taxon>Clostridia</taxon>
        <taxon>Lachnospirales</taxon>
        <taxon>Lachnospiraceae</taxon>
        <taxon>Anaerostipes</taxon>
    </lineage>
</organism>
<dbReference type="EMBL" id="BLYI01000070">
    <property type="protein sequence ID" value="GFO86620.1"/>
    <property type="molecule type" value="Genomic_DNA"/>
</dbReference>
<comment type="caution">
    <text evidence="4">The sequence shown here is derived from an EMBL/GenBank/DDBJ whole genome shotgun (WGS) entry which is preliminary data.</text>
</comment>
<evidence type="ECO:0000256" key="2">
    <source>
        <dbReference type="PROSITE-ProRule" id="PRU01091"/>
    </source>
</evidence>
<name>A0A916VE82_9FIRM</name>
<gene>
    <name evidence="4" type="ORF">ANBU17_29670</name>
</gene>
<dbReference type="SMART" id="SM00862">
    <property type="entry name" value="Trans_reg_C"/>
    <property type="match status" value="1"/>
</dbReference>
<dbReference type="Proteomes" id="UP000613208">
    <property type="component" value="Unassembled WGS sequence"/>
</dbReference>
<proteinExistence type="predicted"/>
<dbReference type="CDD" id="cd00383">
    <property type="entry name" value="trans_reg_C"/>
    <property type="match status" value="1"/>
</dbReference>
<dbReference type="InterPro" id="IPR016032">
    <property type="entry name" value="Sig_transdc_resp-reg_C-effctor"/>
</dbReference>
<dbReference type="GO" id="GO:0000160">
    <property type="term" value="P:phosphorelay signal transduction system"/>
    <property type="evidence" value="ECO:0007669"/>
    <property type="project" value="InterPro"/>
</dbReference>
<evidence type="ECO:0000313" key="5">
    <source>
        <dbReference type="Proteomes" id="UP000613208"/>
    </source>
</evidence>
<dbReference type="GO" id="GO:0003677">
    <property type="term" value="F:DNA binding"/>
    <property type="evidence" value="ECO:0007669"/>
    <property type="project" value="UniProtKB-UniRule"/>
</dbReference>
<dbReference type="AlphaFoldDB" id="A0A916VE82"/>